<comment type="cofactor">
    <cofactor evidence="1">
        <name>Mg(2+)</name>
        <dbReference type="ChEBI" id="CHEBI:18420"/>
    </cofactor>
</comment>
<dbReference type="Gene3D" id="1.10.600.10">
    <property type="entry name" value="Farnesyl Diphosphate Synthase"/>
    <property type="match status" value="1"/>
</dbReference>
<dbReference type="HOGENOM" id="CLU_014015_1_0_1"/>
<dbReference type="GO" id="GO:0004659">
    <property type="term" value="F:prenyltransferase activity"/>
    <property type="evidence" value="ECO:0007669"/>
    <property type="project" value="InterPro"/>
</dbReference>
<dbReference type="EMBL" id="KL198031">
    <property type="protein sequence ID" value="KDQ15550.1"/>
    <property type="molecule type" value="Genomic_DNA"/>
</dbReference>
<dbReference type="InterPro" id="IPR000092">
    <property type="entry name" value="Polyprenyl_synt"/>
</dbReference>
<protein>
    <recommendedName>
        <fullName evidence="10">(2E,6E)-farnesyl diphosphate synthase</fullName>
    </recommendedName>
    <alternativeName>
        <fullName evidence="9">Dimethylallyltranstransferase</fullName>
    </alternativeName>
    <alternativeName>
        <fullName evidence="8">Farnesyl diphosphate synthase</fullName>
    </alternativeName>
    <alternativeName>
        <fullName evidence="7">Geranyltranstransferase</fullName>
    </alternativeName>
</protein>
<evidence type="ECO:0000256" key="11">
    <source>
        <dbReference type="RuleBase" id="RU004466"/>
    </source>
</evidence>
<dbReference type="GO" id="GO:0008299">
    <property type="term" value="P:isoprenoid biosynthetic process"/>
    <property type="evidence" value="ECO:0007669"/>
    <property type="project" value="UniProtKB-KW"/>
</dbReference>
<dbReference type="STRING" id="930990.A0A067MLD9"/>
<dbReference type="InParanoid" id="A0A067MLD9"/>
<keyword evidence="3 11" id="KW-0808">Transferase</keyword>
<gene>
    <name evidence="12" type="ORF">BOTBODRAFT_108396</name>
</gene>
<keyword evidence="13" id="KW-1185">Reference proteome</keyword>
<dbReference type="PANTHER" id="PTHR12001">
    <property type="entry name" value="GERANYLGERANYL PYROPHOSPHATE SYNTHASE"/>
    <property type="match status" value="1"/>
</dbReference>
<dbReference type="GO" id="GO:0046872">
    <property type="term" value="F:metal ion binding"/>
    <property type="evidence" value="ECO:0007669"/>
    <property type="project" value="UniProtKB-KW"/>
</dbReference>
<dbReference type="FunCoup" id="A0A067MLD9">
    <property type="interactions" value="58"/>
</dbReference>
<dbReference type="CDD" id="cd00685">
    <property type="entry name" value="Trans_IPPS_HT"/>
    <property type="match status" value="1"/>
</dbReference>
<evidence type="ECO:0000256" key="4">
    <source>
        <dbReference type="ARBA" id="ARBA00022723"/>
    </source>
</evidence>
<dbReference type="Proteomes" id="UP000027195">
    <property type="component" value="Unassembled WGS sequence"/>
</dbReference>
<dbReference type="OrthoDB" id="9927103at2759"/>
<evidence type="ECO:0000313" key="12">
    <source>
        <dbReference type="EMBL" id="KDQ15550.1"/>
    </source>
</evidence>
<dbReference type="InterPro" id="IPR033749">
    <property type="entry name" value="Polyprenyl_synt_CS"/>
</dbReference>
<dbReference type="SUPFAM" id="SSF48576">
    <property type="entry name" value="Terpenoid synthases"/>
    <property type="match status" value="1"/>
</dbReference>
<evidence type="ECO:0000256" key="1">
    <source>
        <dbReference type="ARBA" id="ARBA00001946"/>
    </source>
</evidence>
<evidence type="ECO:0000256" key="8">
    <source>
        <dbReference type="ARBA" id="ARBA00032424"/>
    </source>
</evidence>
<dbReference type="GO" id="GO:0006744">
    <property type="term" value="P:ubiquinone biosynthetic process"/>
    <property type="evidence" value="ECO:0007669"/>
    <property type="project" value="TreeGrafter"/>
</dbReference>
<keyword evidence="6" id="KW-0414">Isoprene biosynthesis</keyword>
<dbReference type="PROSITE" id="PS00444">
    <property type="entry name" value="POLYPRENYL_SYNTHASE_2"/>
    <property type="match status" value="1"/>
</dbReference>
<evidence type="ECO:0000256" key="5">
    <source>
        <dbReference type="ARBA" id="ARBA00022842"/>
    </source>
</evidence>
<evidence type="ECO:0000256" key="2">
    <source>
        <dbReference type="ARBA" id="ARBA00006706"/>
    </source>
</evidence>
<evidence type="ECO:0000256" key="7">
    <source>
        <dbReference type="ARBA" id="ARBA00032380"/>
    </source>
</evidence>
<evidence type="ECO:0000256" key="10">
    <source>
        <dbReference type="ARBA" id="ARBA00032873"/>
    </source>
</evidence>
<comment type="similarity">
    <text evidence="2 11">Belongs to the FPP/GGPP synthase family.</text>
</comment>
<keyword evidence="4" id="KW-0479">Metal-binding</keyword>
<proteinExistence type="inferred from homology"/>
<dbReference type="AlphaFoldDB" id="A0A067MLD9"/>
<reference evidence="13" key="1">
    <citation type="journal article" date="2014" name="Proc. Natl. Acad. Sci. U.S.A.">
        <title>Extensive sampling of basidiomycete genomes demonstrates inadequacy of the white-rot/brown-rot paradigm for wood decay fungi.</title>
        <authorList>
            <person name="Riley R."/>
            <person name="Salamov A.A."/>
            <person name="Brown D.W."/>
            <person name="Nagy L.G."/>
            <person name="Floudas D."/>
            <person name="Held B.W."/>
            <person name="Levasseur A."/>
            <person name="Lombard V."/>
            <person name="Morin E."/>
            <person name="Otillar R."/>
            <person name="Lindquist E.A."/>
            <person name="Sun H."/>
            <person name="LaButti K.M."/>
            <person name="Schmutz J."/>
            <person name="Jabbour D."/>
            <person name="Luo H."/>
            <person name="Baker S.E."/>
            <person name="Pisabarro A.G."/>
            <person name="Walton J.D."/>
            <person name="Blanchette R.A."/>
            <person name="Henrissat B."/>
            <person name="Martin F."/>
            <person name="Cullen D."/>
            <person name="Hibbett D.S."/>
            <person name="Grigoriev I.V."/>
        </authorList>
    </citation>
    <scope>NUCLEOTIDE SEQUENCE [LARGE SCALE GENOMIC DNA]</scope>
    <source>
        <strain evidence="13">FD-172 SS1</strain>
    </source>
</reference>
<dbReference type="PANTHER" id="PTHR12001:SF69">
    <property type="entry name" value="ALL TRANS-POLYPRENYL-DIPHOSPHATE SYNTHASE PDSS1"/>
    <property type="match status" value="1"/>
</dbReference>
<sequence>MLQSCRVAAHTRLPARVAATNAFRPTRLHHQASATATPVAERAPHISPARALPPSPPLERIPVDPFKLLHNEMAYVRESLMQLLGSSHPTLTEIASYYFQLPGKQLRPLLVLLFSRAVKGVTSGYTEKCFAFENAASKKQELDMPLSSPDVLNDWNPSMPNHSASFSTVFSMPSRAGRPPDSPASLRPYFSSQLSVLPTQLRLAQITEMIHVASLLHDDVIDLSSLRRASASAPFKFGNKLSILAGDFMLGRSSAALARLGDAEVVELIGTVIANLVEGEIMQLREQNESDKASGNAEEFALTPERWTTYLQKSYFKTASLMAKSSRAAVVLGGARPGVPEDEELKDVAYAFSRNLGIAFQLVDDLLDYSTSAELGKPGGGADLKLGLSTAPALFAWEEYPEMGPLIARKFKGDGDVEQARDLVLRSSALDRTRQLAKQYADKALEVLEHIPESDAREGLAVVAGMVIERTR</sequence>
<name>A0A067MLD9_BOTB1</name>
<dbReference type="SFLD" id="SFLDS00005">
    <property type="entry name" value="Isoprenoid_Synthase_Type_I"/>
    <property type="match status" value="1"/>
</dbReference>
<evidence type="ECO:0000256" key="3">
    <source>
        <dbReference type="ARBA" id="ARBA00022679"/>
    </source>
</evidence>
<evidence type="ECO:0000256" key="6">
    <source>
        <dbReference type="ARBA" id="ARBA00023229"/>
    </source>
</evidence>
<accession>A0A067MLD9</accession>
<keyword evidence="5" id="KW-0460">Magnesium</keyword>
<dbReference type="Pfam" id="PF00348">
    <property type="entry name" value="polyprenyl_synt"/>
    <property type="match status" value="1"/>
</dbReference>
<evidence type="ECO:0000313" key="13">
    <source>
        <dbReference type="Proteomes" id="UP000027195"/>
    </source>
</evidence>
<organism evidence="12 13">
    <name type="scientific">Botryobasidium botryosum (strain FD-172 SS1)</name>
    <dbReference type="NCBI Taxonomy" id="930990"/>
    <lineage>
        <taxon>Eukaryota</taxon>
        <taxon>Fungi</taxon>
        <taxon>Dikarya</taxon>
        <taxon>Basidiomycota</taxon>
        <taxon>Agaricomycotina</taxon>
        <taxon>Agaricomycetes</taxon>
        <taxon>Cantharellales</taxon>
        <taxon>Botryobasidiaceae</taxon>
        <taxon>Botryobasidium</taxon>
    </lineage>
</organism>
<evidence type="ECO:0000256" key="9">
    <source>
        <dbReference type="ARBA" id="ARBA00032448"/>
    </source>
</evidence>
<dbReference type="InterPro" id="IPR008949">
    <property type="entry name" value="Isoprenoid_synthase_dom_sf"/>
</dbReference>
<dbReference type="GO" id="GO:1990234">
    <property type="term" value="C:transferase complex"/>
    <property type="evidence" value="ECO:0007669"/>
    <property type="project" value="TreeGrafter"/>
</dbReference>